<organism evidence="2 3">
    <name type="scientific">Spirosoma profusum</name>
    <dbReference type="NCBI Taxonomy" id="2771354"/>
    <lineage>
        <taxon>Bacteria</taxon>
        <taxon>Pseudomonadati</taxon>
        <taxon>Bacteroidota</taxon>
        <taxon>Cytophagia</taxon>
        <taxon>Cytophagales</taxon>
        <taxon>Cytophagaceae</taxon>
        <taxon>Spirosoma</taxon>
    </lineage>
</organism>
<dbReference type="AlphaFoldDB" id="A0A926XWS5"/>
<dbReference type="RefSeq" id="WP_190887401.1">
    <property type="nucleotide sequence ID" value="NZ_JACWZY010000009.1"/>
</dbReference>
<dbReference type="PANTHER" id="PTHR43283">
    <property type="entry name" value="BETA-LACTAMASE-RELATED"/>
    <property type="match status" value="1"/>
</dbReference>
<evidence type="ECO:0000313" key="3">
    <source>
        <dbReference type="Proteomes" id="UP000598820"/>
    </source>
</evidence>
<evidence type="ECO:0000259" key="1">
    <source>
        <dbReference type="Pfam" id="PF00144"/>
    </source>
</evidence>
<sequence length="388" mass="43092">MRRRKFLIESSRAAGLIPLAGWLKASPFDYKSRTSTDSMIADLKKLIPRLMRETIVPGLSIALVEDGELRWQQGFGVRNARSKEPVTPDTVFEAASVSKTVFAYAVLKLCEKGVIKLDTPLSQYAPKPFVTGDLQLKLISARHVLSHTTGLQNIRTEDEPLKIHFKPGTQFLYSGEGYYYLQSVIAHLMGREDRTNCSQYEAGLKVCATDFDTFMKRGVLQPFGMKSSSYLWNDTLTKNLAHPHDITGKLLPKTRPIKPDVARYGSMGGLLTTCSDYAHFLLEVLAPKPSDTFRLTKTYHDEMLRPQIKLKADEKIDGADAWALGWAIQQRKTGAVILHSGGQSGFRSLTMGSVNRQSGFVVLTNGDNGGKVIFHPEFATVLNPLLIG</sequence>
<dbReference type="PANTHER" id="PTHR43283:SF18">
    <property type="match status" value="1"/>
</dbReference>
<protein>
    <submittedName>
        <fullName evidence="2">Beta-lactamase family protein</fullName>
    </submittedName>
</protein>
<dbReference type="Pfam" id="PF00144">
    <property type="entry name" value="Beta-lactamase"/>
    <property type="match status" value="1"/>
</dbReference>
<dbReference type="InterPro" id="IPR012338">
    <property type="entry name" value="Beta-lactam/transpept-like"/>
</dbReference>
<dbReference type="EMBL" id="JACWZY010000009">
    <property type="protein sequence ID" value="MBD2701545.1"/>
    <property type="molecule type" value="Genomic_DNA"/>
</dbReference>
<gene>
    <name evidence="2" type="ORF">IC229_12915</name>
</gene>
<dbReference type="Gene3D" id="3.40.710.10">
    <property type="entry name" value="DD-peptidase/beta-lactamase superfamily"/>
    <property type="match status" value="1"/>
</dbReference>
<dbReference type="Proteomes" id="UP000598820">
    <property type="component" value="Unassembled WGS sequence"/>
</dbReference>
<reference evidence="2" key="1">
    <citation type="submission" date="2020-09" db="EMBL/GenBank/DDBJ databases">
        <authorList>
            <person name="Kim M.K."/>
        </authorList>
    </citation>
    <scope>NUCLEOTIDE SEQUENCE</scope>
    <source>
        <strain evidence="2">BT702</strain>
    </source>
</reference>
<proteinExistence type="predicted"/>
<dbReference type="InterPro" id="IPR050789">
    <property type="entry name" value="Diverse_Enzym_Activities"/>
</dbReference>
<comment type="caution">
    <text evidence="2">The sequence shown here is derived from an EMBL/GenBank/DDBJ whole genome shotgun (WGS) entry which is preliminary data.</text>
</comment>
<evidence type="ECO:0000313" key="2">
    <source>
        <dbReference type="EMBL" id="MBD2701545.1"/>
    </source>
</evidence>
<dbReference type="InterPro" id="IPR001466">
    <property type="entry name" value="Beta-lactam-related"/>
</dbReference>
<feature type="domain" description="Beta-lactamase-related" evidence="1">
    <location>
        <begin position="44"/>
        <end position="369"/>
    </location>
</feature>
<accession>A0A926XWS5</accession>
<dbReference type="SUPFAM" id="SSF56601">
    <property type="entry name" value="beta-lactamase/transpeptidase-like"/>
    <property type="match status" value="1"/>
</dbReference>
<keyword evidence="3" id="KW-1185">Reference proteome</keyword>
<name>A0A926XWS5_9BACT</name>